<dbReference type="Proteomes" id="UP000028006">
    <property type="component" value="Unassembled WGS sequence"/>
</dbReference>
<dbReference type="PANTHER" id="PTHR34596">
    <property type="entry name" value="CHITOPORIN"/>
    <property type="match status" value="1"/>
</dbReference>
<dbReference type="Gene3D" id="2.40.160.10">
    <property type="entry name" value="Porin"/>
    <property type="match status" value="1"/>
</dbReference>
<dbReference type="Pfam" id="PF03573">
    <property type="entry name" value="OprD"/>
    <property type="match status" value="1"/>
</dbReference>
<dbReference type="RefSeq" id="WP_034872402.1">
    <property type="nucleotide sequence ID" value="NZ_JOKG01000001.1"/>
</dbReference>
<evidence type="ECO:0000256" key="3">
    <source>
        <dbReference type="ARBA" id="ARBA00022729"/>
    </source>
</evidence>
<dbReference type="InterPro" id="IPR023614">
    <property type="entry name" value="Porin_dom_sf"/>
</dbReference>
<protein>
    <recommendedName>
        <fullName evidence="7">Porin</fullName>
    </recommendedName>
</protein>
<name>A0A081N9V6_9GAMM</name>
<evidence type="ECO:0000256" key="1">
    <source>
        <dbReference type="ARBA" id="ARBA00009075"/>
    </source>
</evidence>
<dbReference type="InterPro" id="IPR005318">
    <property type="entry name" value="OM_porin_bac"/>
</dbReference>
<evidence type="ECO:0000256" key="2">
    <source>
        <dbReference type="ARBA" id="ARBA00022448"/>
    </source>
</evidence>
<keyword evidence="6" id="KW-1185">Reference proteome</keyword>
<comment type="caution">
    <text evidence="5">The sequence shown here is derived from an EMBL/GenBank/DDBJ whole genome shotgun (WGS) entry which is preliminary data.</text>
</comment>
<evidence type="ECO:0000313" key="5">
    <source>
        <dbReference type="EMBL" id="KEQ15229.1"/>
    </source>
</evidence>
<feature type="signal peptide" evidence="4">
    <location>
        <begin position="1"/>
        <end position="21"/>
    </location>
</feature>
<comment type="similarity">
    <text evidence="1">Belongs to the outer membrane porin (Opr) (TC 1.B.25) family.</text>
</comment>
<proteinExistence type="inferred from homology"/>
<feature type="chain" id="PRO_5001760727" description="Porin" evidence="4">
    <location>
        <begin position="22"/>
        <end position="432"/>
    </location>
</feature>
<dbReference type="GO" id="GO:0015288">
    <property type="term" value="F:porin activity"/>
    <property type="evidence" value="ECO:0007669"/>
    <property type="project" value="TreeGrafter"/>
</dbReference>
<evidence type="ECO:0000313" key="6">
    <source>
        <dbReference type="Proteomes" id="UP000028006"/>
    </source>
</evidence>
<accession>A0A081N9V6</accession>
<gene>
    <name evidence="5" type="ORF">GZ77_00635</name>
</gene>
<dbReference type="eggNOG" id="ENOG50337UY">
    <property type="taxonomic scope" value="Bacteria"/>
</dbReference>
<organism evidence="5 6">
    <name type="scientific">Endozoicomonas montiporae</name>
    <dbReference type="NCBI Taxonomy" id="1027273"/>
    <lineage>
        <taxon>Bacteria</taxon>
        <taxon>Pseudomonadati</taxon>
        <taxon>Pseudomonadota</taxon>
        <taxon>Gammaproteobacteria</taxon>
        <taxon>Oceanospirillales</taxon>
        <taxon>Endozoicomonadaceae</taxon>
        <taxon>Endozoicomonas</taxon>
    </lineage>
</organism>
<sequence>MKLTRLSALSAAVMLATTAQANSFVDDSSLNIELRNHFHERGSKQKNNHDDSSSQWAQAIRADYSSGYFENIVGIDINAYYALKLGASNIDSNTNPGVLPVDTKGDSSSYGKTGYAIKFNLMDNGVAKYGRMQLDTPLINDSDSRALPSMTEAFYADYNYMGLSVFGVWATKGNAKTRAGYDKYQTIDDKAKINDEAVKSFGGSYDFGNGLDLSAAYAQQEDFAKKYLTEVNYAASVGEVDLSAGAQYGQVASDGLMNDLLKANSLDKKMSAWGVKVGAEVAQASFGLAYTKVKKNDISLRVDGEELLSDSYAIGWMGGSDDTGYFGYNSIQYSDFNKNGQKAIGLSAGYDFTGLVDGLSANAVYVTSDYKTTDGKTLDEKEYNLSLKYAVPQIEGLTAQLRYAKNTAENNGQKDTVVKDTRFIVKYNIAVF</sequence>
<reference evidence="5 6" key="1">
    <citation type="submission" date="2014-06" db="EMBL/GenBank/DDBJ databases">
        <title>Whole Genome Sequences of Three Symbiotic Endozoicomonas Bacteria.</title>
        <authorList>
            <person name="Neave M.J."/>
            <person name="Apprill A."/>
            <person name="Voolstra C.R."/>
        </authorList>
    </citation>
    <scope>NUCLEOTIDE SEQUENCE [LARGE SCALE GENOMIC DNA]</scope>
    <source>
        <strain evidence="5 6">LMG 24815</strain>
    </source>
</reference>
<evidence type="ECO:0000256" key="4">
    <source>
        <dbReference type="SAM" id="SignalP"/>
    </source>
</evidence>
<dbReference type="PANTHER" id="PTHR34596:SF2">
    <property type="entry name" value="CHITOPORIN"/>
    <property type="match status" value="1"/>
</dbReference>
<dbReference type="GO" id="GO:0016020">
    <property type="term" value="C:membrane"/>
    <property type="evidence" value="ECO:0007669"/>
    <property type="project" value="InterPro"/>
</dbReference>
<keyword evidence="2" id="KW-0813">Transport</keyword>
<evidence type="ECO:0008006" key="7">
    <source>
        <dbReference type="Google" id="ProtNLM"/>
    </source>
</evidence>
<dbReference type="EMBL" id="JOKG01000001">
    <property type="protein sequence ID" value="KEQ15229.1"/>
    <property type="molecule type" value="Genomic_DNA"/>
</dbReference>
<dbReference type="AlphaFoldDB" id="A0A081N9V6"/>
<keyword evidence="3 4" id="KW-0732">Signal</keyword>